<reference evidence="1" key="1">
    <citation type="submission" date="2014-09" db="EMBL/GenBank/DDBJ databases">
        <authorList>
            <person name="Magalhaes I.L.F."/>
            <person name="Oliveira U."/>
            <person name="Santos F.R."/>
            <person name="Vidigal T.H.D.A."/>
            <person name="Brescovit A.D."/>
            <person name="Santos A.J."/>
        </authorList>
    </citation>
    <scope>NUCLEOTIDE SEQUENCE</scope>
    <source>
        <tissue evidence="1">Shoot tissue taken approximately 20 cm above the soil surface</tissue>
    </source>
</reference>
<sequence length="46" mass="5095">MVCLTGRDAQSHIVTELKMLNHLHLLLLQTTSCTSPISSSHHTQPN</sequence>
<proteinExistence type="predicted"/>
<dbReference type="AlphaFoldDB" id="A0A0A9B1L0"/>
<organism evidence="1">
    <name type="scientific">Arundo donax</name>
    <name type="common">Giant reed</name>
    <name type="synonym">Donax arundinaceus</name>
    <dbReference type="NCBI Taxonomy" id="35708"/>
    <lineage>
        <taxon>Eukaryota</taxon>
        <taxon>Viridiplantae</taxon>
        <taxon>Streptophyta</taxon>
        <taxon>Embryophyta</taxon>
        <taxon>Tracheophyta</taxon>
        <taxon>Spermatophyta</taxon>
        <taxon>Magnoliopsida</taxon>
        <taxon>Liliopsida</taxon>
        <taxon>Poales</taxon>
        <taxon>Poaceae</taxon>
        <taxon>PACMAD clade</taxon>
        <taxon>Arundinoideae</taxon>
        <taxon>Arundineae</taxon>
        <taxon>Arundo</taxon>
    </lineage>
</organism>
<reference evidence="1" key="2">
    <citation type="journal article" date="2015" name="Data Brief">
        <title>Shoot transcriptome of the giant reed, Arundo donax.</title>
        <authorList>
            <person name="Barrero R.A."/>
            <person name="Guerrero F.D."/>
            <person name="Moolhuijzen P."/>
            <person name="Goolsby J.A."/>
            <person name="Tidwell J."/>
            <person name="Bellgard S.E."/>
            <person name="Bellgard M.I."/>
        </authorList>
    </citation>
    <scope>NUCLEOTIDE SEQUENCE</scope>
    <source>
        <tissue evidence="1">Shoot tissue taken approximately 20 cm above the soil surface</tissue>
    </source>
</reference>
<accession>A0A0A9B1L0</accession>
<dbReference type="EMBL" id="GBRH01242845">
    <property type="protein sequence ID" value="JAD55050.1"/>
    <property type="molecule type" value="Transcribed_RNA"/>
</dbReference>
<protein>
    <submittedName>
        <fullName evidence="1">Uncharacterized protein</fullName>
    </submittedName>
</protein>
<evidence type="ECO:0000313" key="1">
    <source>
        <dbReference type="EMBL" id="JAD55050.1"/>
    </source>
</evidence>
<name>A0A0A9B1L0_ARUDO</name>